<accession>A0A7J0BKD7</accession>
<evidence type="ECO:0000259" key="1">
    <source>
        <dbReference type="Pfam" id="PF04865"/>
    </source>
</evidence>
<dbReference type="Pfam" id="PF04865">
    <property type="entry name" value="Baseplate_J"/>
    <property type="match status" value="1"/>
</dbReference>
<keyword evidence="3" id="KW-1185">Reference proteome</keyword>
<organism evidence="2 3">
    <name type="scientific">Desulfovibrio subterraneus</name>
    <dbReference type="NCBI Taxonomy" id="2718620"/>
    <lineage>
        <taxon>Bacteria</taxon>
        <taxon>Pseudomonadati</taxon>
        <taxon>Thermodesulfobacteriota</taxon>
        <taxon>Desulfovibrionia</taxon>
        <taxon>Desulfovibrionales</taxon>
        <taxon>Desulfovibrionaceae</taxon>
        <taxon>Desulfovibrio</taxon>
    </lineage>
</organism>
<dbReference type="AlphaFoldDB" id="A0A7J0BKD7"/>
<dbReference type="EMBL" id="BLVO01000013">
    <property type="protein sequence ID" value="GFM34197.1"/>
    <property type="molecule type" value="Genomic_DNA"/>
</dbReference>
<evidence type="ECO:0000313" key="3">
    <source>
        <dbReference type="Proteomes" id="UP000503840"/>
    </source>
</evidence>
<dbReference type="InterPro" id="IPR006949">
    <property type="entry name" value="Barrel_Baseplate_J-like"/>
</dbReference>
<comment type="caution">
    <text evidence="2">The sequence shown here is derived from an EMBL/GenBank/DDBJ whole genome shotgun (WGS) entry which is preliminary data.</text>
</comment>
<protein>
    <recommendedName>
        <fullName evidence="1">Baseplate protein J-like barrel domain-containing protein</fullName>
    </recommendedName>
</protein>
<dbReference type="PANTHER" id="PTHR37829">
    <property type="entry name" value="PHAGE-LIKE ELEMENT PBSX PROTEIN XKDT"/>
    <property type="match status" value="1"/>
</dbReference>
<dbReference type="RefSeq" id="WP_174405811.1">
    <property type="nucleotide sequence ID" value="NZ_BLVO01000013.1"/>
</dbReference>
<dbReference type="InterPro" id="IPR052399">
    <property type="entry name" value="Phage_Baseplate_Assmbl_Protein"/>
</dbReference>
<feature type="domain" description="Baseplate protein J-like barrel" evidence="1">
    <location>
        <begin position="109"/>
        <end position="196"/>
    </location>
</feature>
<dbReference type="Proteomes" id="UP000503840">
    <property type="component" value="Unassembled WGS sequence"/>
</dbReference>
<dbReference type="PANTHER" id="PTHR37829:SF3">
    <property type="entry name" value="PROTEIN JAYE-RELATED"/>
    <property type="match status" value="1"/>
</dbReference>
<sequence length="395" mass="42790">MSDSQANDKLFTRMLSEAGFPTTESAMQERWDALNTAQGSQITNSSKWSPFWRLISAIVTEPMKALVSALVTTILPQTFLKTASGAWLDIYAWGVDLARKEAVQAQGAITFTRTNSAGELLIPAGTVIESPSINGHVYRVAVLQNTTMADKQLTADIAVRAEKTGTAYNLGPGYYSILPQPISGIAAVTNGENWLTAPGADEETDEELRLRCRNQFSAVGQYHHDAAYTADIASFAGIRTDYIVFEHEAPRGPGSANAYIMIDSGPAPQEFVDTINAHIRDAGNHGHGDDMLCFPMPALAVNLTATVHPVPNLSDEKAAALLQDVEGRIRAAFRENTDYDMTRTWPHNRFSLSVLGDELHAQLPDLASIEFDRDDIVAALELPVLTSLTVTNGGA</sequence>
<gene>
    <name evidence="2" type="ORF">DSM101010T_25620</name>
</gene>
<evidence type="ECO:0000313" key="2">
    <source>
        <dbReference type="EMBL" id="GFM34197.1"/>
    </source>
</evidence>
<name>A0A7J0BKD7_9BACT</name>
<reference evidence="2 3" key="1">
    <citation type="submission" date="2020-05" db="EMBL/GenBank/DDBJ databases">
        <title>Draft genome sequence of Desulfovibrio sp. strain HN2T.</title>
        <authorList>
            <person name="Ueno A."/>
            <person name="Tamazawa S."/>
            <person name="Tamamura S."/>
            <person name="Murakami T."/>
            <person name="Kiyama T."/>
            <person name="Inomata H."/>
            <person name="Amano Y."/>
            <person name="Miyakawa K."/>
            <person name="Tamaki H."/>
            <person name="Naganuma T."/>
            <person name="Kaneko K."/>
        </authorList>
    </citation>
    <scope>NUCLEOTIDE SEQUENCE [LARGE SCALE GENOMIC DNA]</scope>
    <source>
        <strain evidence="2 3">HN2</strain>
    </source>
</reference>
<proteinExistence type="predicted"/>